<dbReference type="Proteomes" id="UP000789326">
    <property type="component" value="Unassembled WGS sequence"/>
</dbReference>
<dbReference type="EMBL" id="CAKKMG010000069">
    <property type="protein sequence ID" value="CAH0276285.1"/>
    <property type="molecule type" value="Genomic_DNA"/>
</dbReference>
<protein>
    <submittedName>
        <fullName evidence="1">Uncharacterized protein</fullName>
    </submittedName>
</protein>
<comment type="caution">
    <text evidence="1">The sequence shown here is derived from an EMBL/GenBank/DDBJ whole genome shotgun (WGS) entry which is preliminary data.</text>
</comment>
<sequence>MAKNIGDPDFFKQVVKRICEIKNIHPQKPKFEVIDNLMVISIKNHLKDGVDLDCFNILNLIYGIIGPLGIRFNQQMYLYPNSERLARVTVSFKKEDYDDLNSKMKEFCE</sequence>
<name>A0A9W4L0X5_9BACI</name>
<evidence type="ECO:0000313" key="2">
    <source>
        <dbReference type="Proteomes" id="UP000789326"/>
    </source>
</evidence>
<reference evidence="1" key="1">
    <citation type="submission" date="2021-11" db="EMBL/GenBank/DDBJ databases">
        <authorList>
            <person name="Bulgarelli D."/>
        </authorList>
    </citation>
    <scope>NUCLEOTIDE SEQUENCE</scope>
    <source>
        <strain evidence="1">Bi133</strain>
    </source>
</reference>
<dbReference type="AlphaFoldDB" id="A0A9W4L0X5"/>
<proteinExistence type="predicted"/>
<organism evidence="1 2">
    <name type="scientific">Peribacillus simplex</name>
    <dbReference type="NCBI Taxonomy" id="1478"/>
    <lineage>
        <taxon>Bacteria</taxon>
        <taxon>Bacillati</taxon>
        <taxon>Bacillota</taxon>
        <taxon>Bacilli</taxon>
        <taxon>Bacillales</taxon>
        <taxon>Bacillaceae</taxon>
        <taxon>Peribacillus</taxon>
    </lineage>
</organism>
<dbReference type="RefSeq" id="WP_230303184.1">
    <property type="nucleotide sequence ID" value="NZ_CAKKMG010000069.1"/>
</dbReference>
<accession>A0A9W4L0X5</accession>
<evidence type="ECO:0000313" key="1">
    <source>
        <dbReference type="EMBL" id="CAH0276285.1"/>
    </source>
</evidence>
<gene>
    <name evidence="1" type="ORF">SRABI133_03810</name>
</gene>